<name>A0A3D8QWI1_9HELO</name>
<evidence type="ECO:0000256" key="3">
    <source>
        <dbReference type="ARBA" id="ARBA00022833"/>
    </source>
</evidence>
<protein>
    <recommendedName>
        <fullName evidence="5">RanBP2-type domain-containing protein</fullName>
    </recommendedName>
</protein>
<dbReference type="STRING" id="1849047.A0A3D8QWI1"/>
<dbReference type="GO" id="GO:0008270">
    <property type="term" value="F:zinc ion binding"/>
    <property type="evidence" value="ECO:0007669"/>
    <property type="project" value="UniProtKB-KW"/>
</dbReference>
<reference evidence="6 7" key="1">
    <citation type="journal article" date="2018" name="IMA Fungus">
        <title>IMA Genome-F 9: Draft genome sequence of Annulohypoxylon stygium, Aspergillus mulundensis, Berkeleyomyces basicola (syn. Thielaviopsis basicola), Ceratocystis smalleyi, two Cercospora beticola strains, Coleophoma cylindrospora, Fusarium fracticaudum, Phialophora cf. hyalina, and Morchella septimelata.</title>
        <authorList>
            <person name="Wingfield B.D."/>
            <person name="Bills G.F."/>
            <person name="Dong Y."/>
            <person name="Huang W."/>
            <person name="Nel W.J."/>
            <person name="Swalarsk-Parry B.S."/>
            <person name="Vaghefi N."/>
            <person name="Wilken P.M."/>
            <person name="An Z."/>
            <person name="de Beer Z.W."/>
            <person name="De Vos L."/>
            <person name="Chen L."/>
            <person name="Duong T.A."/>
            <person name="Gao Y."/>
            <person name="Hammerbacher A."/>
            <person name="Kikkert J.R."/>
            <person name="Li Y."/>
            <person name="Li H."/>
            <person name="Li K."/>
            <person name="Li Q."/>
            <person name="Liu X."/>
            <person name="Ma X."/>
            <person name="Naidoo K."/>
            <person name="Pethybridge S.J."/>
            <person name="Sun J."/>
            <person name="Steenkamp E.T."/>
            <person name="van der Nest M.A."/>
            <person name="van Wyk S."/>
            <person name="Wingfield M.J."/>
            <person name="Xiong C."/>
            <person name="Yue Q."/>
            <person name="Zhang X."/>
        </authorList>
    </citation>
    <scope>NUCLEOTIDE SEQUENCE [LARGE SCALE GENOMIC DNA]</scope>
    <source>
        <strain evidence="6 7">BP6252</strain>
    </source>
</reference>
<dbReference type="Gene3D" id="4.10.1060.10">
    <property type="entry name" value="Zinc finger, RanBP2-type"/>
    <property type="match status" value="1"/>
</dbReference>
<evidence type="ECO:0000256" key="4">
    <source>
        <dbReference type="PROSITE-ProRule" id="PRU00322"/>
    </source>
</evidence>
<dbReference type="PROSITE" id="PS01358">
    <property type="entry name" value="ZF_RANBP2_1"/>
    <property type="match status" value="1"/>
</dbReference>
<dbReference type="Proteomes" id="UP000256645">
    <property type="component" value="Unassembled WGS sequence"/>
</dbReference>
<dbReference type="Pfam" id="PF00641">
    <property type="entry name" value="Zn_ribbon_RanBP"/>
    <property type="match status" value="1"/>
</dbReference>
<dbReference type="SMART" id="SM00547">
    <property type="entry name" value="ZnF_RBZ"/>
    <property type="match status" value="1"/>
</dbReference>
<evidence type="ECO:0000256" key="1">
    <source>
        <dbReference type="ARBA" id="ARBA00022723"/>
    </source>
</evidence>
<evidence type="ECO:0000313" key="7">
    <source>
        <dbReference type="Proteomes" id="UP000256645"/>
    </source>
</evidence>
<dbReference type="OrthoDB" id="294702at2759"/>
<accession>A0A3D8QWI1</accession>
<dbReference type="SUPFAM" id="SSF90209">
    <property type="entry name" value="Ran binding protein zinc finger-like"/>
    <property type="match status" value="1"/>
</dbReference>
<dbReference type="InterPro" id="IPR036443">
    <property type="entry name" value="Znf_RanBP2_sf"/>
</dbReference>
<dbReference type="InterPro" id="IPR001876">
    <property type="entry name" value="Znf_RanBP2"/>
</dbReference>
<keyword evidence="2 4" id="KW-0863">Zinc-finger</keyword>
<evidence type="ECO:0000256" key="2">
    <source>
        <dbReference type="ARBA" id="ARBA00022771"/>
    </source>
</evidence>
<keyword evidence="7" id="KW-1185">Reference proteome</keyword>
<evidence type="ECO:0000313" key="6">
    <source>
        <dbReference type="EMBL" id="RDW66051.1"/>
    </source>
</evidence>
<comment type="caution">
    <text evidence="6">The sequence shown here is derived from an EMBL/GenBank/DDBJ whole genome shotgun (WGS) entry which is preliminary data.</text>
</comment>
<dbReference type="AlphaFoldDB" id="A0A3D8QWI1"/>
<keyword evidence="1" id="KW-0479">Metal-binding</keyword>
<gene>
    <name evidence="6" type="ORF">BP6252_09686</name>
</gene>
<feature type="domain" description="RanBP2-type" evidence="5">
    <location>
        <begin position="24"/>
        <end position="53"/>
    </location>
</feature>
<proteinExistence type="predicted"/>
<dbReference type="EMBL" id="PDLM01000011">
    <property type="protein sequence ID" value="RDW66051.1"/>
    <property type="molecule type" value="Genomic_DNA"/>
</dbReference>
<evidence type="ECO:0000259" key="5">
    <source>
        <dbReference type="PROSITE" id="PS50199"/>
    </source>
</evidence>
<dbReference type="PROSITE" id="PS50199">
    <property type="entry name" value="ZF_RANBP2_2"/>
    <property type="match status" value="1"/>
</dbReference>
<organism evidence="6 7">
    <name type="scientific">Coleophoma cylindrospora</name>
    <dbReference type="NCBI Taxonomy" id="1849047"/>
    <lineage>
        <taxon>Eukaryota</taxon>
        <taxon>Fungi</taxon>
        <taxon>Dikarya</taxon>
        <taxon>Ascomycota</taxon>
        <taxon>Pezizomycotina</taxon>
        <taxon>Leotiomycetes</taxon>
        <taxon>Helotiales</taxon>
        <taxon>Dermateaceae</taxon>
        <taxon>Coleophoma</taxon>
    </lineage>
</organism>
<sequence length="397" mass="44771">MAASRHGLQSSVWASNTHHTPTARQGDWACPSCRFDNFASRSACHRCSFPRPGATRGFGGRENVAPACALPDGPQICERVNPHTNAPCNTTFSRRYDFERHQDVVHGGRLQSETTLVTERPAPSGKIVQVIPPRQEYVQDLDQRHGVGGGLLASRWAPRDYAGRRKKANVDEVWIRTLPTESITNGNQEAHPAISNITEIDLPYEVQHCILTIIQRILEEGCYDFATKWIPDILAGNRWTCSEAVELSSWRKTLPTSIPSHALVTVRNRSLETTLADAVRIRNAAAHRHLESNAELRKMALQARDLMTMFSDASRVKKFTRLHDELNEWERETGKDEHAARMRLQDALQEIAERPMDEMDWTPNAVSLVEIVESHVGAGHAEHQQQNEPYVDEMEID</sequence>
<keyword evidence="3" id="KW-0862">Zinc</keyword>